<organism evidence="2 3">
    <name type="scientific">Ruminiclostridium herbifermentans</name>
    <dbReference type="NCBI Taxonomy" id="2488810"/>
    <lineage>
        <taxon>Bacteria</taxon>
        <taxon>Bacillati</taxon>
        <taxon>Bacillota</taxon>
        <taxon>Clostridia</taxon>
        <taxon>Eubacteriales</taxon>
        <taxon>Oscillospiraceae</taxon>
        <taxon>Ruminiclostridium</taxon>
    </lineage>
</organism>
<keyword evidence="3" id="KW-1185">Reference proteome</keyword>
<reference evidence="2 3" key="1">
    <citation type="submission" date="2020-09" db="EMBL/GenBank/DDBJ databases">
        <title>Characterization and genome sequencing of Ruminiclostridium sp. nov. MA18.</title>
        <authorList>
            <person name="Rettenmaier R."/>
            <person name="Kowollik M.-L."/>
            <person name="Liebl W."/>
            <person name="Zverlov V."/>
        </authorList>
    </citation>
    <scope>NUCLEOTIDE SEQUENCE [LARGE SCALE GENOMIC DNA]</scope>
    <source>
        <strain evidence="2 3">MA18</strain>
    </source>
</reference>
<dbReference type="OrthoDB" id="358345at2"/>
<dbReference type="KEGG" id="rher:EHE19_014200"/>
<dbReference type="Gene3D" id="3.30.460.10">
    <property type="entry name" value="Beta Polymerase, domain 2"/>
    <property type="match status" value="1"/>
</dbReference>
<keyword evidence="2" id="KW-0808">Transferase</keyword>
<evidence type="ECO:0000259" key="1">
    <source>
        <dbReference type="Pfam" id="PF01909"/>
    </source>
</evidence>
<gene>
    <name evidence="2" type="ORF">EHE19_014200</name>
</gene>
<feature type="domain" description="Polymerase nucleotidyl transferase" evidence="1">
    <location>
        <begin position="23"/>
        <end position="54"/>
    </location>
</feature>
<evidence type="ECO:0000313" key="2">
    <source>
        <dbReference type="EMBL" id="QNU66025.1"/>
    </source>
</evidence>
<dbReference type="GO" id="GO:0016779">
    <property type="term" value="F:nucleotidyltransferase activity"/>
    <property type="evidence" value="ECO:0007669"/>
    <property type="project" value="InterPro"/>
</dbReference>
<protein>
    <submittedName>
        <fullName evidence="2">Nucleotidyltransferase domain-containing protein</fullName>
    </submittedName>
</protein>
<dbReference type="EMBL" id="CP061336">
    <property type="protein sequence ID" value="QNU66025.1"/>
    <property type="molecule type" value="Genomic_DNA"/>
</dbReference>
<dbReference type="Pfam" id="PF01909">
    <property type="entry name" value="NTP_transf_2"/>
    <property type="match status" value="1"/>
</dbReference>
<dbReference type="AlphaFoldDB" id="A0A4V6EP32"/>
<accession>A0A4V6EP32</accession>
<dbReference type="InterPro" id="IPR002934">
    <property type="entry name" value="Polymerase_NTP_transf_dom"/>
</dbReference>
<sequence length="219" mass="24979">MIEITTWMNDFLHALHTNFGERVWFIGLQGSYGRGEATEKSDIDIVVILNKLSALDVQVYNNMLDTLPHRELICGFLSGKDEILNWEASDLFQFYYDTKPIKGSLDELLSHIDDAAVNRAIKIGACNIYHGCVHNMLYEKSEDILRGLYKSASFVVQAICFKQTGSYITHQVDLLNAICKEEQAIIRTFLNLKNGGAVEFDKMSEILFNWSKSWITQLL</sequence>
<dbReference type="SUPFAM" id="SSF81301">
    <property type="entry name" value="Nucleotidyltransferase"/>
    <property type="match status" value="1"/>
</dbReference>
<proteinExistence type="predicted"/>
<dbReference type="RefSeq" id="WP_137696774.1">
    <property type="nucleotide sequence ID" value="NZ_CP061336.1"/>
</dbReference>
<dbReference type="InterPro" id="IPR043519">
    <property type="entry name" value="NT_sf"/>
</dbReference>
<dbReference type="CDD" id="cd05403">
    <property type="entry name" value="NT_KNTase_like"/>
    <property type="match status" value="1"/>
</dbReference>
<dbReference type="Proteomes" id="UP000306409">
    <property type="component" value="Chromosome"/>
</dbReference>
<name>A0A4V6EP32_9FIRM</name>
<evidence type="ECO:0000313" key="3">
    <source>
        <dbReference type="Proteomes" id="UP000306409"/>
    </source>
</evidence>